<proteinExistence type="predicted"/>
<dbReference type="SUPFAM" id="SSF48230">
    <property type="entry name" value="Chondroitin AC/alginate lyase"/>
    <property type="match status" value="1"/>
</dbReference>
<sequence>MQRVELHHIIAAMEPSDVRLYYPDGDQKTFWSHVLESPLYRDELAEIRREGERLNDVPIPELTYQLFSIYARTGSRLEYERVYFERRRILNTAVLLALLEPGQEKHLTAVCEIVWSICNEYTWCLPAHLGDTGITETIDLFSAETGFALSEINCLLGERLPALLQARIKEEVDKRLFVPYLTCGPYHWETSTHNWSAVCSGSIGSAALLLMEDKETLTEILFKVQGSMKYYLQGFGEDGACLEGLGYWIYGFGYFVYYADLLRQKSSGQLDWIRREKVGSIAAFQQKCFLGGQLVANFSDSLESGHVFLGLSHYLASTYPEVEVPPLSLRAAYTEDHCSRWAPALRNLIWRKPEEGPRDWGNASYYLPDAQWLLSRHSGTDGGFGFAAKGGNNDEPHNHNDLGGFILQGEGTVYISELGSGEYTSGYFGTERYSYDCNGSQGHSVPIINGQYQVAGAEAYVEVQEAKAGDGSDVLELDLTRAYRVGSLEGLTRRFEWETGVNPPVLAMTDEFRFAEAPAALVERFITFIPPVLEEDTVLLERQGEGDGQGQAEADGDGDGDGDGQADRQADGGADGQADKKADREEHGQADELADGQADGRADGQADGRADGQAHGQAHGRADGQGQRGLRISYDIAALKPEISVHSYNDHFGKVKTWYSLDFYARNPCKHEKYHFEFRFLN</sequence>
<dbReference type="Proteomes" id="UP000187412">
    <property type="component" value="Unassembled WGS sequence"/>
</dbReference>
<dbReference type="RefSeq" id="WP_076108969.1">
    <property type="nucleotide sequence ID" value="NZ_MPTB01000001.1"/>
</dbReference>
<feature type="region of interest" description="Disordered" evidence="1">
    <location>
        <begin position="543"/>
        <end position="627"/>
    </location>
</feature>
<protein>
    <recommendedName>
        <fullName evidence="4">Heparinase II/III-like protein</fullName>
    </recommendedName>
</protein>
<evidence type="ECO:0008006" key="4">
    <source>
        <dbReference type="Google" id="ProtNLM"/>
    </source>
</evidence>
<comment type="caution">
    <text evidence="2">The sequence shown here is derived from an EMBL/GenBank/DDBJ whole genome shotgun (WGS) entry which is preliminary data.</text>
</comment>
<reference evidence="2 3" key="1">
    <citation type="submission" date="2016-10" db="EMBL/GenBank/DDBJ databases">
        <title>Paenibacillus species isolates.</title>
        <authorList>
            <person name="Beno S.M."/>
        </authorList>
    </citation>
    <scope>NUCLEOTIDE SEQUENCE [LARGE SCALE GENOMIC DNA]</scope>
    <source>
        <strain evidence="2 3">FSL H7-0744</strain>
    </source>
</reference>
<feature type="compositionally biased region" description="Basic and acidic residues" evidence="1">
    <location>
        <begin position="598"/>
        <end position="612"/>
    </location>
</feature>
<organism evidence="2 3">
    <name type="scientific">Paenibacillus borealis</name>
    <dbReference type="NCBI Taxonomy" id="160799"/>
    <lineage>
        <taxon>Bacteria</taxon>
        <taxon>Bacillati</taxon>
        <taxon>Bacillota</taxon>
        <taxon>Bacilli</taxon>
        <taxon>Bacillales</taxon>
        <taxon>Paenibacillaceae</taxon>
        <taxon>Paenibacillus</taxon>
    </lineage>
</organism>
<dbReference type="Gene3D" id="1.50.10.100">
    <property type="entry name" value="Chondroitin AC/alginate lyase"/>
    <property type="match status" value="1"/>
</dbReference>
<feature type="compositionally biased region" description="Basic and acidic residues" evidence="1">
    <location>
        <begin position="577"/>
        <end position="590"/>
    </location>
</feature>
<dbReference type="InterPro" id="IPR008929">
    <property type="entry name" value="Chondroitin_lyas"/>
</dbReference>
<accession>A0ABX3HTN8</accession>
<name>A0ABX3HTN8_PAEBO</name>
<dbReference type="EMBL" id="MPTB01000001">
    <property type="protein sequence ID" value="OMD53778.1"/>
    <property type="molecule type" value="Genomic_DNA"/>
</dbReference>
<gene>
    <name evidence="2" type="ORF">BSK56_01115</name>
</gene>
<dbReference type="PANTHER" id="PTHR38045">
    <property type="entry name" value="CHROMOSOME 1, WHOLE GENOME SHOTGUN SEQUENCE"/>
    <property type="match status" value="1"/>
</dbReference>
<evidence type="ECO:0000313" key="2">
    <source>
        <dbReference type="EMBL" id="OMD53778.1"/>
    </source>
</evidence>
<dbReference type="PANTHER" id="PTHR38045:SF1">
    <property type="entry name" value="HEPARINASE II_III-LIKE PROTEIN"/>
    <property type="match status" value="1"/>
</dbReference>
<evidence type="ECO:0000313" key="3">
    <source>
        <dbReference type="Proteomes" id="UP000187412"/>
    </source>
</evidence>
<feature type="compositionally biased region" description="Acidic residues" evidence="1">
    <location>
        <begin position="554"/>
        <end position="564"/>
    </location>
</feature>
<keyword evidence="3" id="KW-1185">Reference proteome</keyword>
<evidence type="ECO:0000256" key="1">
    <source>
        <dbReference type="SAM" id="MobiDB-lite"/>
    </source>
</evidence>